<sequence length="250" mass="28671">MNNLYCGSIKINSTIVEPKNSNLNYTLGFKIFKIPIADYVDVITHLIDNLNTDEKLRSEQYHFEADRNRFIISRSFLRILLAEEIGVNALEIKIEKDSFEKPFLPSHPNTYFNVSHSGDFALIILGSKMVGIDVEKMVLNQDFSDIIPSVFCTKEINELQDSLDKTRTFYKFWTRKEAILKAIGKGISEELIRLCVTDAYHNIQEDILPKTTKLFTLSFEVDEKHIGALCCEGDYHKSAGPIYFSPLPEF</sequence>
<dbReference type="AlphaFoldDB" id="A0A5R8LY69"/>
<comment type="caution">
    <text evidence="5">The sequence shown here is derived from an EMBL/GenBank/DDBJ whole genome shotgun (WGS) entry which is preliminary data.</text>
</comment>
<comment type="similarity">
    <text evidence="1">Belongs to the P-Pant transferase superfamily. Gsp/Sfp/HetI/AcpT family.</text>
</comment>
<dbReference type="PANTHER" id="PTHR12215:SF10">
    <property type="entry name" value="L-AMINOADIPATE-SEMIALDEHYDE DEHYDROGENASE-PHOSPHOPANTETHEINYL TRANSFERASE"/>
    <property type="match status" value="1"/>
</dbReference>
<dbReference type="SUPFAM" id="SSF56214">
    <property type="entry name" value="4'-phosphopantetheinyl transferase"/>
    <property type="match status" value="2"/>
</dbReference>
<evidence type="ECO:0000313" key="5">
    <source>
        <dbReference type="EMBL" id="TLF42284.1"/>
    </source>
</evidence>
<accession>A0A5R8LY69</accession>
<dbReference type="GO" id="GO:0008897">
    <property type="term" value="F:holo-[acyl-carrier-protein] synthase activity"/>
    <property type="evidence" value="ECO:0007669"/>
    <property type="project" value="InterPro"/>
</dbReference>
<proteinExistence type="inferred from homology"/>
<dbReference type="InterPro" id="IPR050559">
    <property type="entry name" value="P-Pant_transferase_sf"/>
</dbReference>
<keyword evidence="2 5" id="KW-0808">Transferase</keyword>
<evidence type="ECO:0000256" key="1">
    <source>
        <dbReference type="ARBA" id="ARBA00010990"/>
    </source>
</evidence>
<dbReference type="RefSeq" id="WP_138259465.1">
    <property type="nucleotide sequence ID" value="NZ_VBUK01000012.1"/>
</dbReference>
<feature type="domain" description="4'-phosphopantetheinyl transferase" evidence="3">
    <location>
        <begin position="130"/>
        <end position="199"/>
    </location>
</feature>
<dbReference type="InterPro" id="IPR037143">
    <property type="entry name" value="4-PPantetheinyl_Trfase_dom_sf"/>
</dbReference>
<feature type="domain" description="4'-phosphopantetheinyl transferase N-terminal" evidence="4">
    <location>
        <begin position="44"/>
        <end position="123"/>
    </location>
</feature>
<dbReference type="InterPro" id="IPR055066">
    <property type="entry name" value="AASDHPPT_N"/>
</dbReference>
<gene>
    <name evidence="5" type="ORF">FEK29_16095</name>
</gene>
<dbReference type="GO" id="GO:0000287">
    <property type="term" value="F:magnesium ion binding"/>
    <property type="evidence" value="ECO:0007669"/>
    <property type="project" value="InterPro"/>
</dbReference>
<dbReference type="EMBL" id="VBUK01000012">
    <property type="protein sequence ID" value="TLF42284.1"/>
    <property type="molecule type" value="Genomic_DNA"/>
</dbReference>
<evidence type="ECO:0000313" key="6">
    <source>
        <dbReference type="Proteomes" id="UP000308382"/>
    </source>
</evidence>
<protein>
    <submittedName>
        <fullName evidence="5">4'-phosphopantetheinyl transferase superfamily protein</fullName>
    </submittedName>
</protein>
<dbReference type="GO" id="GO:0019878">
    <property type="term" value="P:lysine biosynthetic process via aminoadipic acid"/>
    <property type="evidence" value="ECO:0007669"/>
    <property type="project" value="TreeGrafter"/>
</dbReference>
<dbReference type="Gene3D" id="3.90.470.20">
    <property type="entry name" value="4'-phosphopantetheinyl transferase domain"/>
    <property type="match status" value="2"/>
</dbReference>
<dbReference type="Pfam" id="PF01648">
    <property type="entry name" value="ACPS"/>
    <property type="match status" value="1"/>
</dbReference>
<dbReference type="PANTHER" id="PTHR12215">
    <property type="entry name" value="PHOSPHOPANTETHEINE TRANSFERASE"/>
    <property type="match status" value="1"/>
</dbReference>
<dbReference type="Pfam" id="PF22624">
    <property type="entry name" value="AASDHPPT_N"/>
    <property type="match status" value="1"/>
</dbReference>
<organism evidence="5 6">
    <name type="scientific">Maribacter aurantiacus</name>
    <dbReference type="NCBI Taxonomy" id="1882343"/>
    <lineage>
        <taxon>Bacteria</taxon>
        <taxon>Pseudomonadati</taxon>
        <taxon>Bacteroidota</taxon>
        <taxon>Flavobacteriia</taxon>
        <taxon>Flavobacteriales</taxon>
        <taxon>Flavobacteriaceae</taxon>
        <taxon>Maribacter</taxon>
    </lineage>
</organism>
<dbReference type="GO" id="GO:0005829">
    <property type="term" value="C:cytosol"/>
    <property type="evidence" value="ECO:0007669"/>
    <property type="project" value="TreeGrafter"/>
</dbReference>
<reference evidence="5 6" key="1">
    <citation type="journal article" date="2017" name="Int. J. Syst. Evol. Microbiol.">
        <title>Maripseudobacter aurantiacus gen. nov., sp. nov., a novel member of the family Flavobacteriaceae isolated from a sedimentation basin.</title>
        <authorList>
            <person name="Chen C."/>
            <person name="Su Y."/>
            <person name="Tao T."/>
            <person name="Fu G."/>
            <person name="Zhang C."/>
            <person name="Sun C."/>
            <person name="Zhang X."/>
            <person name="Wu M."/>
        </authorList>
    </citation>
    <scope>NUCLEOTIDE SEQUENCE [LARGE SCALE GENOMIC DNA]</scope>
    <source>
        <strain evidence="6">CDA4</strain>
    </source>
</reference>
<dbReference type="OrthoDB" id="9808281at2"/>
<dbReference type="InterPro" id="IPR008278">
    <property type="entry name" value="4-PPantetheinyl_Trfase_dom"/>
</dbReference>
<evidence type="ECO:0000259" key="4">
    <source>
        <dbReference type="Pfam" id="PF22624"/>
    </source>
</evidence>
<evidence type="ECO:0000256" key="2">
    <source>
        <dbReference type="ARBA" id="ARBA00022679"/>
    </source>
</evidence>
<evidence type="ECO:0000259" key="3">
    <source>
        <dbReference type="Pfam" id="PF01648"/>
    </source>
</evidence>
<dbReference type="Proteomes" id="UP000308382">
    <property type="component" value="Unassembled WGS sequence"/>
</dbReference>
<keyword evidence="6" id="KW-1185">Reference proteome</keyword>
<name>A0A5R8LY69_9FLAO</name>